<dbReference type="Gene3D" id="1.10.10.10">
    <property type="entry name" value="Winged helix-like DNA-binding domain superfamily/Winged helix DNA-binding domain"/>
    <property type="match status" value="1"/>
</dbReference>
<dbReference type="GO" id="GO:0003700">
    <property type="term" value="F:DNA-binding transcription factor activity"/>
    <property type="evidence" value="ECO:0007669"/>
    <property type="project" value="InterPro"/>
</dbReference>
<evidence type="ECO:0000256" key="3">
    <source>
        <dbReference type="ARBA" id="ARBA00023125"/>
    </source>
</evidence>
<protein>
    <recommendedName>
        <fullName evidence="5">HTH lysR-type domain-containing protein</fullName>
    </recommendedName>
</protein>
<evidence type="ECO:0000256" key="2">
    <source>
        <dbReference type="ARBA" id="ARBA00023015"/>
    </source>
</evidence>
<dbReference type="OrthoDB" id="5526340at2"/>
<dbReference type="RefSeq" id="WP_068905646.1">
    <property type="nucleotide sequence ID" value="NZ_JBHUIF010000004.1"/>
</dbReference>
<keyword evidence="3" id="KW-0238">DNA-binding</keyword>
<keyword evidence="7" id="KW-1185">Reference proteome</keyword>
<dbReference type="Gene3D" id="3.40.190.10">
    <property type="entry name" value="Periplasmic binding protein-like II"/>
    <property type="match status" value="2"/>
</dbReference>
<dbReference type="SUPFAM" id="SSF46785">
    <property type="entry name" value="Winged helix' DNA-binding domain"/>
    <property type="match status" value="1"/>
</dbReference>
<dbReference type="GO" id="GO:0043565">
    <property type="term" value="F:sequence-specific DNA binding"/>
    <property type="evidence" value="ECO:0007669"/>
    <property type="project" value="TreeGrafter"/>
</dbReference>
<reference evidence="6 7" key="1">
    <citation type="submission" date="2016-05" db="EMBL/GenBank/DDBJ databases">
        <title>Genomic Taxonomy of the Vibrionaceae.</title>
        <authorList>
            <person name="Gomez-Gil B."/>
            <person name="Enciso-Ibarra J."/>
        </authorList>
    </citation>
    <scope>NUCLEOTIDE SEQUENCE [LARGE SCALE GENOMIC DNA]</scope>
    <source>
        <strain evidence="6 7">CAIM 1920</strain>
    </source>
</reference>
<dbReference type="InterPro" id="IPR036390">
    <property type="entry name" value="WH_DNA-bd_sf"/>
</dbReference>
<keyword evidence="2" id="KW-0805">Transcription regulation</keyword>
<keyword evidence="4" id="KW-0804">Transcription</keyword>
<dbReference type="InterPro" id="IPR058163">
    <property type="entry name" value="LysR-type_TF_proteobact-type"/>
</dbReference>
<comment type="similarity">
    <text evidence="1">Belongs to the LysR transcriptional regulatory family.</text>
</comment>
<dbReference type="PANTHER" id="PTHR30537">
    <property type="entry name" value="HTH-TYPE TRANSCRIPTIONAL REGULATOR"/>
    <property type="match status" value="1"/>
</dbReference>
<sequence>MKMLPSLHTLDIFEAVTELGSFSKAAQSLNISQGAVSQHIKTLEDRVGFKVFFREGRGVSLTPSGQSLLVSVQLNLGQIQKTIEVERRKQHKNELIVSIYPGFGVRWLFPRLDAFRRLHSDINITFNIINPRENIEAHYSHCQFEYSVASQHSLFIESIFPVCSPDFARRHGLKPGAKTKEQIKEMLKLPIVFDRGPSHLDANWQLWSEKVNVSPPVDYKHFDSHANLTLQLAEQGQGIAMGRTCLVIDALREGKLISLYPPVVSNPHTYKLVRVIADSENLAYVAFHQWLQSISHEISDFEANLAKMGRG</sequence>
<accession>A0A1C3E704</accession>
<dbReference type="Proteomes" id="UP000094936">
    <property type="component" value="Unassembled WGS sequence"/>
</dbReference>
<dbReference type="GO" id="GO:0006351">
    <property type="term" value="P:DNA-templated transcription"/>
    <property type="evidence" value="ECO:0007669"/>
    <property type="project" value="TreeGrafter"/>
</dbReference>
<name>A0A1C3E704_9GAMM</name>
<gene>
    <name evidence="6" type="ORF">A8L45_22795</name>
</gene>
<proteinExistence type="inferred from homology"/>
<dbReference type="AlphaFoldDB" id="A0A1C3E704"/>
<dbReference type="Pfam" id="PF03466">
    <property type="entry name" value="LysR_substrate"/>
    <property type="match status" value="1"/>
</dbReference>
<evidence type="ECO:0000313" key="6">
    <source>
        <dbReference type="EMBL" id="ODA29030.1"/>
    </source>
</evidence>
<evidence type="ECO:0000313" key="7">
    <source>
        <dbReference type="Proteomes" id="UP000094936"/>
    </source>
</evidence>
<dbReference type="EMBL" id="LYBM01000081">
    <property type="protein sequence ID" value="ODA29030.1"/>
    <property type="molecule type" value="Genomic_DNA"/>
</dbReference>
<organism evidence="6 7">
    <name type="scientific">Veronia pacifica</name>
    <dbReference type="NCBI Taxonomy" id="1080227"/>
    <lineage>
        <taxon>Bacteria</taxon>
        <taxon>Pseudomonadati</taxon>
        <taxon>Pseudomonadota</taxon>
        <taxon>Gammaproteobacteria</taxon>
        <taxon>Vibrionales</taxon>
        <taxon>Vibrionaceae</taxon>
        <taxon>Veronia</taxon>
    </lineage>
</organism>
<dbReference type="InterPro" id="IPR036388">
    <property type="entry name" value="WH-like_DNA-bd_sf"/>
</dbReference>
<dbReference type="FunFam" id="1.10.10.10:FF:000001">
    <property type="entry name" value="LysR family transcriptional regulator"/>
    <property type="match status" value="1"/>
</dbReference>
<dbReference type="PRINTS" id="PR00039">
    <property type="entry name" value="HTHLYSR"/>
</dbReference>
<dbReference type="Pfam" id="PF00126">
    <property type="entry name" value="HTH_1"/>
    <property type="match status" value="1"/>
</dbReference>
<evidence type="ECO:0000259" key="5">
    <source>
        <dbReference type="PROSITE" id="PS50931"/>
    </source>
</evidence>
<comment type="caution">
    <text evidence="6">The sequence shown here is derived from an EMBL/GenBank/DDBJ whole genome shotgun (WGS) entry which is preliminary data.</text>
</comment>
<evidence type="ECO:0000256" key="4">
    <source>
        <dbReference type="ARBA" id="ARBA00023163"/>
    </source>
</evidence>
<dbReference type="SUPFAM" id="SSF53850">
    <property type="entry name" value="Periplasmic binding protein-like II"/>
    <property type="match status" value="1"/>
</dbReference>
<dbReference type="PROSITE" id="PS50931">
    <property type="entry name" value="HTH_LYSR"/>
    <property type="match status" value="1"/>
</dbReference>
<dbReference type="InterPro" id="IPR005119">
    <property type="entry name" value="LysR_subst-bd"/>
</dbReference>
<evidence type="ECO:0000256" key="1">
    <source>
        <dbReference type="ARBA" id="ARBA00009437"/>
    </source>
</evidence>
<dbReference type="PANTHER" id="PTHR30537:SF79">
    <property type="entry name" value="TRANSCRIPTIONAL REGULATOR-RELATED"/>
    <property type="match status" value="1"/>
</dbReference>
<dbReference type="InterPro" id="IPR000847">
    <property type="entry name" value="LysR_HTH_N"/>
</dbReference>
<feature type="domain" description="HTH lysR-type" evidence="5">
    <location>
        <begin position="5"/>
        <end position="62"/>
    </location>
</feature>
<dbReference type="STRING" id="1080227.A8L45_22795"/>